<accession>W0JPT8</accession>
<dbReference type="AlphaFoldDB" id="W0JPT8"/>
<reference evidence="2 3" key="1">
    <citation type="submission" date="2014-01" db="EMBL/GenBank/DDBJ databases">
        <authorList>
            <consortium name="DOE Joint Genome Institute"/>
            <person name="Anderson I."/>
            <person name="Huntemann M."/>
            <person name="Han J."/>
            <person name="Chen A."/>
            <person name="Kyrpides N."/>
            <person name="Mavromatis K."/>
            <person name="Markowitz V."/>
            <person name="Palaniappan K."/>
            <person name="Ivanova N."/>
            <person name="Schaumberg A."/>
            <person name="Pati A."/>
            <person name="Liolios K."/>
            <person name="Nordberg H.P."/>
            <person name="Cantor M.N."/>
            <person name="Hua S.X."/>
            <person name="Woyke T."/>
        </authorList>
    </citation>
    <scope>NUCLEOTIDE SEQUENCE [LARGE SCALE GENOMIC DNA]</scope>
    <source>
        <strain evidence="2 3">XH-48</strain>
    </source>
</reference>
<feature type="transmembrane region" description="Helical" evidence="1">
    <location>
        <begin position="259"/>
        <end position="276"/>
    </location>
</feature>
<feature type="transmembrane region" description="Helical" evidence="1">
    <location>
        <begin position="12"/>
        <end position="30"/>
    </location>
</feature>
<gene>
    <name evidence="2" type="ORF">HALLA_05870</name>
</gene>
<protein>
    <submittedName>
        <fullName evidence="2">Uncharacterized protein</fullName>
    </submittedName>
</protein>
<feature type="transmembrane region" description="Helical" evidence="1">
    <location>
        <begin position="106"/>
        <end position="126"/>
    </location>
</feature>
<feature type="transmembrane region" description="Helical" evidence="1">
    <location>
        <begin position="195"/>
        <end position="218"/>
    </location>
</feature>
<name>W0JPT8_9EURY</name>
<sequence>MERASVLTKVDFEIALTALVATTVAAFPTGEVPEYSVIRVFAVGLLALTLIRRLAVMNALKKDGYVLEITTQLLDLFTYISVLYLLFNISLRIAESPLGFLSPQTLFLIITPVCALGLLLVQQVALNDALRGSEKLFATKSEEHHGEFLGLVLMEVAVFVGKRRQLLHNESRQSRLVEYYPDFIMKDDDSPLQKGIFYAISGTVLLSFILLLGAGSIILDIPLFGAVALLISTMLVIGLVDLWYSLYGVIGAGDRNGNLHFVITATTYLFIGNMIFTI</sequence>
<evidence type="ECO:0000313" key="3">
    <source>
        <dbReference type="Proteomes" id="UP000019024"/>
    </source>
</evidence>
<dbReference type="OrthoDB" id="387541at2157"/>
<evidence type="ECO:0000256" key="1">
    <source>
        <dbReference type="SAM" id="Phobius"/>
    </source>
</evidence>
<dbReference type="RefSeq" id="WP_049951659.1">
    <property type="nucleotide sequence ID" value="NZ_CP007055.1"/>
</dbReference>
<feature type="transmembrane region" description="Helical" evidence="1">
    <location>
        <begin position="76"/>
        <end position="94"/>
    </location>
</feature>
<keyword evidence="1" id="KW-0472">Membrane</keyword>
<dbReference type="GeneID" id="25144025"/>
<evidence type="ECO:0000313" key="2">
    <source>
        <dbReference type="EMBL" id="AHG00741.1"/>
    </source>
</evidence>
<dbReference type="Proteomes" id="UP000019024">
    <property type="component" value="Chromosome"/>
</dbReference>
<dbReference type="KEGG" id="hlr:HALLA_05870"/>
<keyword evidence="1" id="KW-1133">Transmembrane helix</keyword>
<keyword evidence="1" id="KW-0812">Transmembrane</keyword>
<feature type="transmembrane region" description="Helical" evidence="1">
    <location>
        <begin position="224"/>
        <end position="247"/>
    </location>
</feature>
<feature type="transmembrane region" description="Helical" evidence="1">
    <location>
        <begin position="36"/>
        <end position="55"/>
    </location>
</feature>
<organism evidence="2 3">
    <name type="scientific">Halostagnicola larsenii XH-48</name>
    <dbReference type="NCBI Taxonomy" id="797299"/>
    <lineage>
        <taxon>Archaea</taxon>
        <taxon>Methanobacteriati</taxon>
        <taxon>Methanobacteriota</taxon>
        <taxon>Stenosarchaea group</taxon>
        <taxon>Halobacteria</taxon>
        <taxon>Halobacteriales</taxon>
        <taxon>Natrialbaceae</taxon>
        <taxon>Halostagnicola</taxon>
    </lineage>
</organism>
<keyword evidence="3" id="KW-1185">Reference proteome</keyword>
<dbReference type="EMBL" id="CP007055">
    <property type="protein sequence ID" value="AHG00741.1"/>
    <property type="molecule type" value="Genomic_DNA"/>
</dbReference>
<proteinExistence type="predicted"/>
<dbReference type="HOGENOM" id="CLU_999667_0_0_2"/>